<proteinExistence type="predicted"/>
<dbReference type="Proteomes" id="UP000664521">
    <property type="component" value="Unassembled WGS sequence"/>
</dbReference>
<gene>
    <name evidence="3" type="ORF">HETSPECPRED_007512</name>
</gene>
<keyword evidence="2" id="KW-1133">Transmembrane helix</keyword>
<feature type="compositionally biased region" description="Basic and acidic residues" evidence="1">
    <location>
        <begin position="145"/>
        <end position="167"/>
    </location>
</feature>
<dbReference type="AlphaFoldDB" id="A0A8H3FSF0"/>
<sequence>MHLSPTMLTVVILLGTLVTTISLFSRHQSQYHVQKLIESSKAPPPSSAHGAPKPDHQPDPSSPPVRTIPSRVRELAFAIAVLRLWWQSEYTAVTSLMMNVNLLVALGDMVAHMWYGDVYDLGVLAELEKLVAVSRGSDLGSLGGDLERGEKRREEKRKEGGKEKNAK</sequence>
<accession>A0A8H3FSF0</accession>
<dbReference type="EMBL" id="CAJPDS010000054">
    <property type="protein sequence ID" value="CAF9930003.1"/>
    <property type="molecule type" value="Genomic_DNA"/>
</dbReference>
<keyword evidence="2" id="KW-0472">Membrane</keyword>
<evidence type="ECO:0000313" key="3">
    <source>
        <dbReference type="EMBL" id="CAF9930003.1"/>
    </source>
</evidence>
<feature type="region of interest" description="Disordered" evidence="1">
    <location>
        <begin position="137"/>
        <end position="167"/>
    </location>
</feature>
<feature type="transmembrane region" description="Helical" evidence="2">
    <location>
        <begin position="6"/>
        <end position="25"/>
    </location>
</feature>
<name>A0A8H3FSF0_9LECA</name>
<feature type="region of interest" description="Disordered" evidence="1">
    <location>
        <begin position="40"/>
        <end position="67"/>
    </location>
</feature>
<organism evidence="3 4">
    <name type="scientific">Heterodermia speciosa</name>
    <dbReference type="NCBI Taxonomy" id="116794"/>
    <lineage>
        <taxon>Eukaryota</taxon>
        <taxon>Fungi</taxon>
        <taxon>Dikarya</taxon>
        <taxon>Ascomycota</taxon>
        <taxon>Pezizomycotina</taxon>
        <taxon>Lecanoromycetes</taxon>
        <taxon>OSLEUM clade</taxon>
        <taxon>Lecanoromycetidae</taxon>
        <taxon>Caliciales</taxon>
        <taxon>Physciaceae</taxon>
        <taxon>Heterodermia</taxon>
    </lineage>
</organism>
<evidence type="ECO:0000313" key="4">
    <source>
        <dbReference type="Proteomes" id="UP000664521"/>
    </source>
</evidence>
<reference evidence="3" key="1">
    <citation type="submission" date="2021-03" db="EMBL/GenBank/DDBJ databases">
        <authorList>
            <person name="Tagirdzhanova G."/>
        </authorList>
    </citation>
    <scope>NUCLEOTIDE SEQUENCE</scope>
</reference>
<evidence type="ECO:0000256" key="1">
    <source>
        <dbReference type="SAM" id="MobiDB-lite"/>
    </source>
</evidence>
<keyword evidence="2" id="KW-0812">Transmembrane</keyword>
<evidence type="ECO:0000256" key="2">
    <source>
        <dbReference type="SAM" id="Phobius"/>
    </source>
</evidence>
<keyword evidence="4" id="KW-1185">Reference proteome</keyword>
<protein>
    <submittedName>
        <fullName evidence="3">Uncharacterized protein</fullName>
    </submittedName>
</protein>
<comment type="caution">
    <text evidence="3">The sequence shown here is derived from an EMBL/GenBank/DDBJ whole genome shotgun (WGS) entry which is preliminary data.</text>
</comment>